<dbReference type="PANTHER" id="PTHR45453:SF2">
    <property type="entry name" value="HISTIDINE KINASE"/>
    <property type="match status" value="1"/>
</dbReference>
<keyword evidence="5" id="KW-0808">Transferase</keyword>
<evidence type="ECO:0000313" key="13">
    <source>
        <dbReference type="Proteomes" id="UP000521313"/>
    </source>
</evidence>
<dbReference type="RefSeq" id="WP_244957046.1">
    <property type="nucleotide sequence ID" value="NZ_JACHHD010000011.1"/>
</dbReference>
<gene>
    <name evidence="12" type="ORF">HNQ43_001212</name>
</gene>
<keyword evidence="6" id="KW-0812">Transmembrane</keyword>
<dbReference type="InterPro" id="IPR005467">
    <property type="entry name" value="His_kinase_dom"/>
</dbReference>
<evidence type="ECO:0000259" key="11">
    <source>
        <dbReference type="PROSITE" id="PS50109"/>
    </source>
</evidence>
<evidence type="ECO:0000256" key="3">
    <source>
        <dbReference type="ARBA" id="ARBA00012438"/>
    </source>
</evidence>
<keyword evidence="4" id="KW-1003">Cell membrane</keyword>
<evidence type="ECO:0000313" key="12">
    <source>
        <dbReference type="EMBL" id="MBB5185159.1"/>
    </source>
</evidence>
<comment type="subcellular location">
    <subcellularLocation>
        <location evidence="2">Cell membrane</location>
        <topology evidence="2">Multi-pass membrane protein</topology>
    </subcellularLocation>
</comment>
<evidence type="ECO:0000256" key="2">
    <source>
        <dbReference type="ARBA" id="ARBA00004651"/>
    </source>
</evidence>
<dbReference type="PANTHER" id="PTHR45453">
    <property type="entry name" value="PHOSPHATE REGULON SENSOR PROTEIN PHOR"/>
    <property type="match status" value="1"/>
</dbReference>
<evidence type="ECO:0000256" key="6">
    <source>
        <dbReference type="ARBA" id="ARBA00022692"/>
    </source>
</evidence>
<keyword evidence="9" id="KW-0902">Two-component regulatory system</keyword>
<evidence type="ECO:0000256" key="10">
    <source>
        <dbReference type="ARBA" id="ARBA00023136"/>
    </source>
</evidence>
<dbReference type="SMART" id="SM00387">
    <property type="entry name" value="HATPase_c"/>
    <property type="match status" value="1"/>
</dbReference>
<dbReference type="EMBL" id="JACHHD010000011">
    <property type="protein sequence ID" value="MBB5185159.1"/>
    <property type="molecule type" value="Genomic_DNA"/>
</dbReference>
<dbReference type="InterPro" id="IPR003594">
    <property type="entry name" value="HATPase_dom"/>
</dbReference>
<sequence>MIKTEAIDQVMDLHDSTLPGIEYQVLLKKIERARLEAIDQNEEQFKQHMDYFTLWIHQVKLPISAMQLLLEEDHLSKEKLKSQLLRINQYTDMVLAYLRMNASQTDYVFKETDLDETIRQSIRYFSSEFITRNISLIFKETHLFVLSDEKWLVFVIEQLLSNALKYTKPYGQIKIYLQKDRELVIEDNGIGIQASDIPRVFEKGYTGFNGRQDKRASGLGLYLCKEICKKLSCQISIESQVESYTKVFLTFEQSYKTVR</sequence>
<dbReference type="Proteomes" id="UP000521313">
    <property type="component" value="Unassembled WGS sequence"/>
</dbReference>
<dbReference type="Pfam" id="PF02518">
    <property type="entry name" value="HATPase_c"/>
    <property type="match status" value="1"/>
</dbReference>
<organism evidence="12 13">
    <name type="scientific">Faecalicoccus acidiformans</name>
    <dbReference type="NCBI Taxonomy" id="915173"/>
    <lineage>
        <taxon>Bacteria</taxon>
        <taxon>Bacillati</taxon>
        <taxon>Bacillota</taxon>
        <taxon>Erysipelotrichia</taxon>
        <taxon>Erysipelotrichales</taxon>
        <taxon>Erysipelotrichaceae</taxon>
        <taxon>Faecalicoccus</taxon>
    </lineage>
</organism>
<feature type="domain" description="Histidine kinase" evidence="11">
    <location>
        <begin position="54"/>
        <end position="255"/>
    </location>
</feature>
<comment type="caution">
    <text evidence="12">The sequence shown here is derived from an EMBL/GenBank/DDBJ whole genome shotgun (WGS) entry which is preliminary data.</text>
</comment>
<dbReference type="GO" id="GO:0004721">
    <property type="term" value="F:phosphoprotein phosphatase activity"/>
    <property type="evidence" value="ECO:0007669"/>
    <property type="project" value="TreeGrafter"/>
</dbReference>
<dbReference type="PROSITE" id="PS50109">
    <property type="entry name" value="HIS_KIN"/>
    <property type="match status" value="1"/>
</dbReference>
<evidence type="ECO:0000256" key="8">
    <source>
        <dbReference type="ARBA" id="ARBA00022989"/>
    </source>
</evidence>
<dbReference type="InterPro" id="IPR050351">
    <property type="entry name" value="BphY/WalK/GraS-like"/>
</dbReference>
<evidence type="ECO:0000256" key="7">
    <source>
        <dbReference type="ARBA" id="ARBA00022777"/>
    </source>
</evidence>
<evidence type="ECO:0000256" key="4">
    <source>
        <dbReference type="ARBA" id="ARBA00022475"/>
    </source>
</evidence>
<dbReference type="Gene3D" id="3.30.565.10">
    <property type="entry name" value="Histidine kinase-like ATPase, C-terminal domain"/>
    <property type="match status" value="1"/>
</dbReference>
<protein>
    <recommendedName>
        <fullName evidence="3">histidine kinase</fullName>
        <ecNumber evidence="3">2.7.13.3</ecNumber>
    </recommendedName>
</protein>
<dbReference type="GO" id="GO:0000155">
    <property type="term" value="F:phosphorelay sensor kinase activity"/>
    <property type="evidence" value="ECO:0007669"/>
    <property type="project" value="TreeGrafter"/>
</dbReference>
<keyword evidence="10" id="KW-0472">Membrane</keyword>
<comment type="catalytic activity">
    <reaction evidence="1">
        <text>ATP + protein L-histidine = ADP + protein N-phospho-L-histidine.</text>
        <dbReference type="EC" id="2.7.13.3"/>
    </reaction>
</comment>
<evidence type="ECO:0000256" key="1">
    <source>
        <dbReference type="ARBA" id="ARBA00000085"/>
    </source>
</evidence>
<dbReference type="EC" id="2.7.13.3" evidence="3"/>
<keyword evidence="7" id="KW-0418">Kinase</keyword>
<dbReference type="AlphaFoldDB" id="A0A7W8D1R5"/>
<dbReference type="InterPro" id="IPR036890">
    <property type="entry name" value="HATPase_C_sf"/>
</dbReference>
<dbReference type="GO" id="GO:0005886">
    <property type="term" value="C:plasma membrane"/>
    <property type="evidence" value="ECO:0007669"/>
    <property type="project" value="UniProtKB-SubCell"/>
</dbReference>
<dbReference type="GO" id="GO:0016036">
    <property type="term" value="P:cellular response to phosphate starvation"/>
    <property type="evidence" value="ECO:0007669"/>
    <property type="project" value="TreeGrafter"/>
</dbReference>
<keyword evidence="8" id="KW-1133">Transmembrane helix</keyword>
<proteinExistence type="predicted"/>
<accession>A0A7W8D1R5</accession>
<evidence type="ECO:0000256" key="5">
    <source>
        <dbReference type="ARBA" id="ARBA00022679"/>
    </source>
</evidence>
<evidence type="ECO:0000256" key="9">
    <source>
        <dbReference type="ARBA" id="ARBA00023012"/>
    </source>
</evidence>
<dbReference type="SUPFAM" id="SSF55874">
    <property type="entry name" value="ATPase domain of HSP90 chaperone/DNA topoisomerase II/histidine kinase"/>
    <property type="match status" value="1"/>
</dbReference>
<name>A0A7W8D1R5_9FIRM</name>
<reference evidence="12 13" key="1">
    <citation type="submission" date="2020-08" db="EMBL/GenBank/DDBJ databases">
        <title>Genomic Encyclopedia of Type Strains, Phase IV (KMG-IV): sequencing the most valuable type-strain genomes for metagenomic binning, comparative biology and taxonomic classification.</title>
        <authorList>
            <person name="Goeker M."/>
        </authorList>
    </citation>
    <scope>NUCLEOTIDE SEQUENCE [LARGE SCALE GENOMIC DNA]</scope>
    <source>
        <strain evidence="12 13">DSM 26963</strain>
    </source>
</reference>